<feature type="non-terminal residue" evidence="2">
    <location>
        <position position="130"/>
    </location>
</feature>
<accession>X1HDP7</accession>
<dbReference type="InterPro" id="IPR002539">
    <property type="entry name" value="MaoC-like_dom"/>
</dbReference>
<dbReference type="InterPro" id="IPR029069">
    <property type="entry name" value="HotDog_dom_sf"/>
</dbReference>
<protein>
    <recommendedName>
        <fullName evidence="1">MaoC-like domain-containing protein</fullName>
    </recommendedName>
</protein>
<dbReference type="Gene3D" id="3.10.129.10">
    <property type="entry name" value="Hotdog Thioesterase"/>
    <property type="match status" value="1"/>
</dbReference>
<sequence length="130" mass="14409">MTKELFYKDINVGDGVTPLVKEPTTKQLVVWAGAVGDYTPIHYDKDFAQSRGLSGVIVQGQLVGAFLGQMLTDWLGEKGELKKLSCSYKGMNYPGEALTCKGEVTKKYDKDGEHFIECKIWAENPKGEKT</sequence>
<reference evidence="2" key="1">
    <citation type="journal article" date="2014" name="Front. Microbiol.">
        <title>High frequency of phylogenetically diverse reductive dehalogenase-homologous genes in deep subseafloor sedimentary metagenomes.</title>
        <authorList>
            <person name="Kawai M."/>
            <person name="Futagami T."/>
            <person name="Toyoda A."/>
            <person name="Takaki Y."/>
            <person name="Nishi S."/>
            <person name="Hori S."/>
            <person name="Arai W."/>
            <person name="Tsubouchi T."/>
            <person name="Morono Y."/>
            <person name="Uchiyama I."/>
            <person name="Ito T."/>
            <person name="Fujiyama A."/>
            <person name="Inagaki F."/>
            <person name="Takami H."/>
        </authorList>
    </citation>
    <scope>NUCLEOTIDE SEQUENCE</scope>
    <source>
        <strain evidence="2">Expedition CK06-06</strain>
    </source>
</reference>
<gene>
    <name evidence="2" type="ORF">S03H2_54540</name>
</gene>
<dbReference type="SUPFAM" id="SSF54637">
    <property type="entry name" value="Thioesterase/thiol ester dehydrase-isomerase"/>
    <property type="match status" value="1"/>
</dbReference>
<proteinExistence type="predicted"/>
<comment type="caution">
    <text evidence="2">The sequence shown here is derived from an EMBL/GenBank/DDBJ whole genome shotgun (WGS) entry which is preliminary data.</text>
</comment>
<evidence type="ECO:0000259" key="1">
    <source>
        <dbReference type="Pfam" id="PF01575"/>
    </source>
</evidence>
<dbReference type="EMBL" id="BARU01034777">
    <property type="protein sequence ID" value="GAH67512.1"/>
    <property type="molecule type" value="Genomic_DNA"/>
</dbReference>
<evidence type="ECO:0000313" key="2">
    <source>
        <dbReference type="EMBL" id="GAH67512.1"/>
    </source>
</evidence>
<name>X1HDP7_9ZZZZ</name>
<dbReference type="AlphaFoldDB" id="X1HDP7"/>
<feature type="domain" description="MaoC-like" evidence="1">
    <location>
        <begin position="24"/>
        <end position="113"/>
    </location>
</feature>
<organism evidence="2">
    <name type="scientific">marine sediment metagenome</name>
    <dbReference type="NCBI Taxonomy" id="412755"/>
    <lineage>
        <taxon>unclassified sequences</taxon>
        <taxon>metagenomes</taxon>
        <taxon>ecological metagenomes</taxon>
    </lineage>
</organism>
<dbReference type="Pfam" id="PF01575">
    <property type="entry name" value="MaoC_dehydratas"/>
    <property type="match status" value="1"/>
</dbReference>